<name>A0ABR0ARM2_9CRUS</name>
<reference evidence="1 2" key="1">
    <citation type="journal article" date="2023" name="Nucleic Acids Res.">
        <title>The hologenome of Daphnia magna reveals possible DNA methylation and microbiome-mediated evolution of the host genome.</title>
        <authorList>
            <person name="Chaturvedi A."/>
            <person name="Li X."/>
            <person name="Dhandapani V."/>
            <person name="Marshall H."/>
            <person name="Kissane S."/>
            <person name="Cuenca-Cambronero M."/>
            <person name="Asole G."/>
            <person name="Calvet F."/>
            <person name="Ruiz-Romero M."/>
            <person name="Marangio P."/>
            <person name="Guigo R."/>
            <person name="Rago D."/>
            <person name="Mirbahai L."/>
            <person name="Eastwood N."/>
            <person name="Colbourne J.K."/>
            <person name="Zhou J."/>
            <person name="Mallon E."/>
            <person name="Orsini L."/>
        </authorList>
    </citation>
    <scope>NUCLEOTIDE SEQUENCE [LARGE SCALE GENOMIC DNA]</scope>
    <source>
        <strain evidence="1">LRV0_1</strain>
    </source>
</reference>
<sequence>MVLDLNHQVLIHLACCYCLHPPDQLMLKHKSVTEITDRRNRRKNQEKISYLNFMYGNETTDESSVTYIQIDRLLNQTVIKAGILSEPRTHKSPTLEYLVLFYIFLVMSILMKHNEPGIETPTTQESNGKNQF</sequence>
<evidence type="ECO:0000313" key="2">
    <source>
        <dbReference type="Proteomes" id="UP001234178"/>
    </source>
</evidence>
<comment type="caution">
    <text evidence="1">The sequence shown here is derived from an EMBL/GenBank/DDBJ whole genome shotgun (WGS) entry which is preliminary data.</text>
</comment>
<keyword evidence="2" id="KW-1185">Reference proteome</keyword>
<protein>
    <submittedName>
        <fullName evidence="1">Uncharacterized protein</fullName>
    </submittedName>
</protein>
<evidence type="ECO:0000313" key="1">
    <source>
        <dbReference type="EMBL" id="KAK4027754.1"/>
    </source>
</evidence>
<dbReference type="Proteomes" id="UP001234178">
    <property type="component" value="Unassembled WGS sequence"/>
</dbReference>
<accession>A0ABR0ARM2</accession>
<gene>
    <name evidence="1" type="ORF">OUZ56_016801</name>
</gene>
<proteinExistence type="predicted"/>
<dbReference type="EMBL" id="JAOYFB010000038">
    <property type="protein sequence ID" value="KAK4027754.1"/>
    <property type="molecule type" value="Genomic_DNA"/>
</dbReference>
<organism evidence="1 2">
    <name type="scientific">Daphnia magna</name>
    <dbReference type="NCBI Taxonomy" id="35525"/>
    <lineage>
        <taxon>Eukaryota</taxon>
        <taxon>Metazoa</taxon>
        <taxon>Ecdysozoa</taxon>
        <taxon>Arthropoda</taxon>
        <taxon>Crustacea</taxon>
        <taxon>Branchiopoda</taxon>
        <taxon>Diplostraca</taxon>
        <taxon>Cladocera</taxon>
        <taxon>Anomopoda</taxon>
        <taxon>Daphniidae</taxon>
        <taxon>Daphnia</taxon>
    </lineage>
</organism>